<dbReference type="AlphaFoldDB" id="A0A0E9T0H8"/>
<reference evidence="1" key="1">
    <citation type="submission" date="2014-11" db="EMBL/GenBank/DDBJ databases">
        <authorList>
            <person name="Amaro Gonzalez C."/>
        </authorList>
    </citation>
    <scope>NUCLEOTIDE SEQUENCE</scope>
</reference>
<sequence length="32" mass="3521">MIKCTCGSWVMTSGRCSCVCVRGPVRRPSAWC</sequence>
<proteinExistence type="predicted"/>
<accession>A0A0E9T0H8</accession>
<dbReference type="EMBL" id="GBXM01061575">
    <property type="protein sequence ID" value="JAH47002.1"/>
    <property type="molecule type" value="Transcribed_RNA"/>
</dbReference>
<reference evidence="1" key="2">
    <citation type="journal article" date="2015" name="Fish Shellfish Immunol.">
        <title>Early steps in the European eel (Anguilla anguilla)-Vibrio vulnificus interaction in the gills: Role of the RtxA13 toxin.</title>
        <authorList>
            <person name="Callol A."/>
            <person name="Pajuelo D."/>
            <person name="Ebbesson L."/>
            <person name="Teles M."/>
            <person name="MacKenzie S."/>
            <person name="Amaro C."/>
        </authorList>
    </citation>
    <scope>NUCLEOTIDE SEQUENCE</scope>
</reference>
<name>A0A0E9T0H8_ANGAN</name>
<organism evidence="1">
    <name type="scientific">Anguilla anguilla</name>
    <name type="common">European freshwater eel</name>
    <name type="synonym">Muraena anguilla</name>
    <dbReference type="NCBI Taxonomy" id="7936"/>
    <lineage>
        <taxon>Eukaryota</taxon>
        <taxon>Metazoa</taxon>
        <taxon>Chordata</taxon>
        <taxon>Craniata</taxon>
        <taxon>Vertebrata</taxon>
        <taxon>Euteleostomi</taxon>
        <taxon>Actinopterygii</taxon>
        <taxon>Neopterygii</taxon>
        <taxon>Teleostei</taxon>
        <taxon>Anguilliformes</taxon>
        <taxon>Anguillidae</taxon>
        <taxon>Anguilla</taxon>
    </lineage>
</organism>
<protein>
    <submittedName>
        <fullName evidence="1">Uncharacterized protein</fullName>
    </submittedName>
</protein>
<evidence type="ECO:0000313" key="1">
    <source>
        <dbReference type="EMBL" id="JAH47002.1"/>
    </source>
</evidence>